<keyword evidence="2" id="KW-1185">Reference proteome</keyword>
<accession>A0A8R1IJ07</accession>
<dbReference type="AlphaFoldDB" id="A0A8R1IJ07"/>
<organism evidence="1 2">
    <name type="scientific">Caenorhabditis japonica</name>
    <dbReference type="NCBI Taxonomy" id="281687"/>
    <lineage>
        <taxon>Eukaryota</taxon>
        <taxon>Metazoa</taxon>
        <taxon>Ecdysozoa</taxon>
        <taxon>Nematoda</taxon>
        <taxon>Chromadorea</taxon>
        <taxon>Rhabditida</taxon>
        <taxon>Rhabditina</taxon>
        <taxon>Rhabditomorpha</taxon>
        <taxon>Rhabditoidea</taxon>
        <taxon>Rhabditidae</taxon>
        <taxon>Peloderinae</taxon>
        <taxon>Caenorhabditis</taxon>
    </lineage>
</organism>
<sequence>MRQQSPGLATIQLLAHNLQQRVALSRIYNSTQKKFKTKRRHVSIQTNDLITPDDESHCTSPKNSHFSFSRALAFQFVSAIEFESGNKGEPLQGLFLLLLLDVFFPTAKQICSHSQQGHLFACTTSGSCQGHSMS</sequence>
<dbReference type="Proteomes" id="UP000005237">
    <property type="component" value="Unassembled WGS sequence"/>
</dbReference>
<name>A0A8R1IJ07_CAEJA</name>
<dbReference type="EnsemblMetazoa" id="CJA32344.1">
    <property type="protein sequence ID" value="CJA32344.1"/>
    <property type="gene ID" value="WBGene00208191"/>
</dbReference>
<reference evidence="1" key="2">
    <citation type="submission" date="2022-06" db="UniProtKB">
        <authorList>
            <consortium name="EnsemblMetazoa"/>
        </authorList>
    </citation>
    <scope>IDENTIFICATION</scope>
    <source>
        <strain evidence="1">DF5081</strain>
    </source>
</reference>
<protein>
    <submittedName>
        <fullName evidence="1">Uncharacterized protein</fullName>
    </submittedName>
</protein>
<evidence type="ECO:0000313" key="1">
    <source>
        <dbReference type="EnsemblMetazoa" id="CJA32344.1"/>
    </source>
</evidence>
<proteinExistence type="predicted"/>
<reference evidence="2" key="1">
    <citation type="submission" date="2010-08" db="EMBL/GenBank/DDBJ databases">
        <authorList>
            <consortium name="Caenorhabditis japonica Sequencing Consortium"/>
            <person name="Wilson R.K."/>
        </authorList>
    </citation>
    <scope>NUCLEOTIDE SEQUENCE [LARGE SCALE GENOMIC DNA]</scope>
    <source>
        <strain evidence="2">DF5081</strain>
    </source>
</reference>
<evidence type="ECO:0000313" key="2">
    <source>
        <dbReference type="Proteomes" id="UP000005237"/>
    </source>
</evidence>